<evidence type="ECO:0000259" key="1">
    <source>
        <dbReference type="Pfam" id="PF11823"/>
    </source>
</evidence>
<dbReference type="Proteomes" id="UP000234384">
    <property type="component" value="Unassembled WGS sequence"/>
</dbReference>
<dbReference type="RefSeq" id="WP_006702099.1">
    <property type="nucleotide sequence ID" value="NZ_PKHE01000011.1"/>
</dbReference>
<proteinExistence type="predicted"/>
<reference evidence="2 3" key="1">
    <citation type="submission" date="2017-12" db="EMBL/GenBank/DDBJ databases">
        <title>Phylogenetic diversity of female urinary microbiome.</title>
        <authorList>
            <person name="Thomas-White K."/>
            <person name="Wolfe A.J."/>
        </authorList>
    </citation>
    <scope>NUCLEOTIDE SEQUENCE [LARGE SCALE GENOMIC DNA]</scope>
    <source>
        <strain evidence="2 3">UMB0898</strain>
    </source>
</reference>
<feature type="domain" description="Putative Se/S carrier protein-like" evidence="1">
    <location>
        <begin position="5"/>
        <end position="64"/>
    </location>
</feature>
<gene>
    <name evidence="2" type="ORF">CYJ57_04975</name>
</gene>
<name>A0A2I1JZ78_9LACT</name>
<protein>
    <submittedName>
        <fullName evidence="2">DUF3343 domain-containing protein</fullName>
    </submittedName>
</protein>
<comment type="caution">
    <text evidence="2">The sequence shown here is derived from an EMBL/GenBank/DDBJ whole genome shotgun (WGS) entry which is preliminary data.</text>
</comment>
<evidence type="ECO:0000313" key="2">
    <source>
        <dbReference type="EMBL" id="PKY88663.1"/>
    </source>
</evidence>
<dbReference type="AlphaFoldDB" id="A0A2I1JZ78"/>
<organism evidence="2 3">
    <name type="scientific">Falseniella ignava</name>
    <dbReference type="NCBI Taxonomy" id="137730"/>
    <lineage>
        <taxon>Bacteria</taxon>
        <taxon>Bacillati</taxon>
        <taxon>Bacillota</taxon>
        <taxon>Bacilli</taxon>
        <taxon>Lactobacillales</taxon>
        <taxon>Aerococcaceae</taxon>
        <taxon>Falseniella</taxon>
    </lineage>
</organism>
<evidence type="ECO:0000313" key="3">
    <source>
        <dbReference type="Proteomes" id="UP000234384"/>
    </source>
</evidence>
<dbReference type="OrthoDB" id="2187432at2"/>
<dbReference type="Pfam" id="PF11823">
    <property type="entry name" value="Se_S_carrier"/>
    <property type="match status" value="1"/>
</dbReference>
<dbReference type="InterPro" id="IPR021778">
    <property type="entry name" value="Se/S_carrier-like"/>
</dbReference>
<dbReference type="EMBL" id="PKHE01000011">
    <property type="protein sequence ID" value="PKY88663.1"/>
    <property type="molecule type" value="Genomic_DNA"/>
</dbReference>
<accession>A0A2I1JZ78</accession>
<sequence length="72" mass="8350">MRLNVYVSFEDLYEAIEYDKIAKERGLSGKLVSVPREISSGCGYAWRTRRHSVSQLHQMMEDIKFSAIHDLS</sequence>